<dbReference type="PANTHER" id="PTHR43038">
    <property type="entry name" value="ATP-BINDING CASSETTE, SUB-FAMILY H, MEMBER 1"/>
    <property type="match status" value="1"/>
</dbReference>
<feature type="transmembrane region" description="Helical" evidence="7">
    <location>
        <begin position="287"/>
        <end position="304"/>
    </location>
</feature>
<evidence type="ECO:0000313" key="9">
    <source>
        <dbReference type="EMBL" id="VVC25929.1"/>
    </source>
</evidence>
<dbReference type="EMBL" id="CABPRJ010000022">
    <property type="protein sequence ID" value="VVC25929.1"/>
    <property type="molecule type" value="Genomic_DNA"/>
</dbReference>
<feature type="transmembrane region" description="Helical" evidence="7">
    <location>
        <begin position="516"/>
        <end position="542"/>
    </location>
</feature>
<dbReference type="Pfam" id="PF12698">
    <property type="entry name" value="ABC2_membrane_3"/>
    <property type="match status" value="1"/>
</dbReference>
<feature type="transmembrane region" description="Helical" evidence="7">
    <location>
        <begin position="585"/>
        <end position="605"/>
    </location>
</feature>
<dbReference type="InterPro" id="IPR013525">
    <property type="entry name" value="ABC2_TM"/>
</dbReference>
<keyword evidence="2 7" id="KW-0812">Transmembrane</keyword>
<dbReference type="InterPro" id="IPR003439">
    <property type="entry name" value="ABC_transporter-like_ATP-bd"/>
</dbReference>
<feature type="domain" description="ABC transporter" evidence="8">
    <location>
        <begin position="10"/>
        <end position="231"/>
    </location>
</feature>
<organism evidence="9 10">
    <name type="scientific">Cinara cedri</name>
    <dbReference type="NCBI Taxonomy" id="506608"/>
    <lineage>
        <taxon>Eukaryota</taxon>
        <taxon>Metazoa</taxon>
        <taxon>Ecdysozoa</taxon>
        <taxon>Arthropoda</taxon>
        <taxon>Hexapoda</taxon>
        <taxon>Insecta</taxon>
        <taxon>Pterygota</taxon>
        <taxon>Neoptera</taxon>
        <taxon>Paraneoptera</taxon>
        <taxon>Hemiptera</taxon>
        <taxon>Sternorrhyncha</taxon>
        <taxon>Aphidomorpha</taxon>
        <taxon>Aphidoidea</taxon>
        <taxon>Aphididae</taxon>
        <taxon>Lachninae</taxon>
        <taxon>Cinara</taxon>
    </lineage>
</organism>
<dbReference type="GO" id="GO:0140359">
    <property type="term" value="F:ABC-type transporter activity"/>
    <property type="evidence" value="ECO:0007669"/>
    <property type="project" value="InterPro"/>
</dbReference>
<reference evidence="9 10" key="1">
    <citation type="submission" date="2019-08" db="EMBL/GenBank/DDBJ databases">
        <authorList>
            <person name="Alioto T."/>
            <person name="Alioto T."/>
            <person name="Gomez Garrido J."/>
        </authorList>
    </citation>
    <scope>NUCLEOTIDE SEQUENCE [LARGE SCALE GENOMIC DNA]</scope>
</reference>
<dbReference type="Gene3D" id="3.40.50.300">
    <property type="entry name" value="P-loop containing nucleotide triphosphate hydrolases"/>
    <property type="match status" value="1"/>
</dbReference>
<feature type="transmembrane region" description="Helical" evidence="7">
    <location>
        <begin position="643"/>
        <end position="664"/>
    </location>
</feature>
<dbReference type="GO" id="GO:0016887">
    <property type="term" value="F:ATP hydrolysis activity"/>
    <property type="evidence" value="ECO:0007669"/>
    <property type="project" value="InterPro"/>
</dbReference>
<keyword evidence="10" id="KW-1185">Reference proteome</keyword>
<proteinExistence type="predicted"/>
<evidence type="ECO:0000259" key="8">
    <source>
        <dbReference type="PROSITE" id="PS50893"/>
    </source>
</evidence>
<feature type="transmembrane region" description="Helical" evidence="7">
    <location>
        <begin position="554"/>
        <end position="578"/>
    </location>
</feature>
<keyword evidence="4" id="KW-0067">ATP-binding</keyword>
<dbReference type="Proteomes" id="UP000325440">
    <property type="component" value="Unassembled WGS sequence"/>
</dbReference>
<evidence type="ECO:0000256" key="7">
    <source>
        <dbReference type="SAM" id="Phobius"/>
    </source>
</evidence>
<dbReference type="GO" id="GO:0016020">
    <property type="term" value="C:membrane"/>
    <property type="evidence" value="ECO:0007669"/>
    <property type="project" value="UniProtKB-SubCell"/>
</dbReference>
<evidence type="ECO:0000256" key="4">
    <source>
        <dbReference type="ARBA" id="ARBA00022840"/>
    </source>
</evidence>
<accession>A0A5E4M812</accession>
<keyword evidence="9" id="KW-0378">Hydrolase</keyword>
<evidence type="ECO:0000256" key="2">
    <source>
        <dbReference type="ARBA" id="ARBA00022692"/>
    </source>
</evidence>
<keyword evidence="3" id="KW-0547">Nucleotide-binding</keyword>
<evidence type="ECO:0000256" key="1">
    <source>
        <dbReference type="ARBA" id="ARBA00004141"/>
    </source>
</evidence>
<dbReference type="PROSITE" id="PS50893">
    <property type="entry name" value="ABC_TRANSPORTER_2"/>
    <property type="match status" value="1"/>
</dbReference>
<comment type="subcellular location">
    <subcellularLocation>
        <location evidence="1">Membrane</location>
        <topology evidence="1">Multi-pass membrane protein</topology>
    </subcellularLocation>
</comment>
<dbReference type="GO" id="GO:0005524">
    <property type="term" value="F:ATP binding"/>
    <property type="evidence" value="ECO:0007669"/>
    <property type="project" value="UniProtKB-KW"/>
</dbReference>
<feature type="transmembrane region" description="Helical" evidence="7">
    <location>
        <begin position="473"/>
        <end position="495"/>
    </location>
</feature>
<evidence type="ECO:0000256" key="5">
    <source>
        <dbReference type="ARBA" id="ARBA00022989"/>
    </source>
</evidence>
<dbReference type="InterPro" id="IPR003593">
    <property type="entry name" value="AAA+_ATPase"/>
</dbReference>
<keyword evidence="5 7" id="KW-1133">Transmembrane helix</keyword>
<sequence length="674" mass="76502">MAEENIQYEVKVIDAFKSYGGINVLNGININVPTCTIYGLLGPSGCGKSTLLECILGTKTLDFGCIDLKAKYLKDVGYMPQDLCLEGILTIKETFEYFGRIYKMSDQNIKTRIAELNEFLQFPDINSYIKEISGGQSKQVSLAVALIHDPKLIILDEPTVGIDVLLRQKIWVEFIKMTKQLKKTIIITTHYIEEANEANCIGLIRNGILVEEGSPQNIITKYRRNTLEEAFLSLCCSQETNEISKKKVYVQRKKKLNNTRLKSENNFDLYRIKALTKKYFRMCYRDLWFFFIVICLPMIQYNNFSISFGQNINGLSIAIKNDEVNYLDCRNFNVNGCIADENSNLTMSCVVVNYLVSLNRYKLIEVNDFEVGELSLNNPNYMAFLHFPKAYTRALAKYIDSHNDSDGESLAYARLTMDNFVFRNQIKTDVLNSINYVLKQTLIGCASNPKSISVPIKFKNLYGNEVKSLANSIVHLFIALSVFYISSITSGNIMISEKLEGSLRRSIFAGVNLPECVLSLFFISTIIQLIQIIVSCFILFGYYSNPVQITSGLFTYVLVLSFLGWVGYFIGIFIAIISKTQLTNIFLLTGVSLTQFILPGILWPVEGQYYLLRKVSMVLPIRLAGNTMTNIALKGWTLEHPSIITGSIIMFMYVILLLFILIILGKLKKNMWLS</sequence>
<evidence type="ECO:0000256" key="3">
    <source>
        <dbReference type="ARBA" id="ARBA00022741"/>
    </source>
</evidence>
<evidence type="ECO:0000256" key="6">
    <source>
        <dbReference type="ARBA" id="ARBA00023136"/>
    </source>
</evidence>
<dbReference type="SUPFAM" id="SSF52540">
    <property type="entry name" value="P-loop containing nucleoside triphosphate hydrolases"/>
    <property type="match status" value="1"/>
</dbReference>
<dbReference type="AlphaFoldDB" id="A0A5E4M812"/>
<gene>
    <name evidence="9" type="ORF">CINCED_3A000710</name>
</gene>
<dbReference type="Pfam" id="PF00005">
    <property type="entry name" value="ABC_tran"/>
    <property type="match status" value="1"/>
</dbReference>
<dbReference type="OrthoDB" id="10255969at2759"/>
<protein>
    <submittedName>
        <fullName evidence="9">AAA+ ATPase domain,P-loop containing nucleoside triphosphate hydrolase,ABC transporter-like</fullName>
    </submittedName>
</protein>
<dbReference type="PANTHER" id="PTHR43038:SF3">
    <property type="entry name" value="ABC TRANSPORTER G FAMILY MEMBER 20 ISOFORM X1"/>
    <property type="match status" value="1"/>
</dbReference>
<dbReference type="SMART" id="SM00382">
    <property type="entry name" value="AAA"/>
    <property type="match status" value="1"/>
</dbReference>
<keyword evidence="6 7" id="KW-0472">Membrane</keyword>
<evidence type="ECO:0000313" key="10">
    <source>
        <dbReference type="Proteomes" id="UP000325440"/>
    </source>
</evidence>
<dbReference type="CDD" id="cd03230">
    <property type="entry name" value="ABC_DR_subfamily_A"/>
    <property type="match status" value="1"/>
</dbReference>
<dbReference type="InterPro" id="IPR027417">
    <property type="entry name" value="P-loop_NTPase"/>
</dbReference>
<name>A0A5E4M812_9HEMI</name>